<feature type="domain" description="3-hydroxyacyl-CoA dehydrogenase C-terminal" evidence="5">
    <location>
        <begin position="494"/>
        <end position="588"/>
    </location>
</feature>
<gene>
    <name evidence="7" type="ORF">SAMN05421793_10760</name>
</gene>
<dbReference type="InterPro" id="IPR036291">
    <property type="entry name" value="NAD(P)-bd_dom_sf"/>
</dbReference>
<sequence length="601" mass="66942">MSKIKNVTVAGSGVLGFQIAFQTAIHGFETTVYDISDEVLEKAKAKFEGLAESHKKDLGATEEQITKARERLHYSSDLAFAVKDADLLIEAVPEDIKIKTEFYKQLSAIAPEKTIFVSNSSTLLPSQFAEVTGRPAQYLNLHFANQIWLRNTAEIMPHPGTDEKITEEIVDFSKAIGMVPVLVKKEVPGYVLNSLLNPFLNAGMQLWIGDYATPETIDKTWMLGTGSPYGPMALYDIIGLTTPYNIYKLQVEKGKTDDKIVLDKLKSTFIDQNKLGISTGEGFYKYPNPSWQSPDFLKVPEADLSKISIKNVVVAGSGVLGFQIAVQCAYFGYKVTVYDVNDEALNKAKNRFDVLAEEYKNYLKADEEKIENTKINLTYSTDLKASLQDADLLIEAVPESIDIKKYFWEKASTQAPEKTIFASNSSTLLPSRLSTFTDRPEKFIHLHFANHIMVRNTAEIMGSDQTDPTVYNEIVEFAKSIAMLPVELKKEKSGYVLDSLLIPLLVAGLALWANDVADPATIDKTWRIATGAPFGPMAILDLNGMNTNYNILKEIPGELTQKIAEKLKTELIDKGKLGQQSGEGFYKYPDPEWQSKDFLKA</sequence>
<proteinExistence type="predicted"/>
<feature type="coiled-coil region" evidence="4">
    <location>
        <begin position="345"/>
        <end position="376"/>
    </location>
</feature>
<dbReference type="PANTHER" id="PTHR43561:SF3">
    <property type="entry name" value="HYDROXYACYL-COENZYME A DEHYDROGENASE, MITOCHONDRIAL"/>
    <property type="match status" value="1"/>
</dbReference>
<evidence type="ECO:0000256" key="1">
    <source>
        <dbReference type="ARBA" id="ARBA00023002"/>
    </source>
</evidence>
<dbReference type="AlphaFoldDB" id="A0A1H6IL09"/>
<feature type="domain" description="3-hydroxyacyl-CoA dehydrogenase C-terminal" evidence="5">
    <location>
        <begin position="189"/>
        <end position="286"/>
    </location>
</feature>
<dbReference type="Pfam" id="PF00725">
    <property type="entry name" value="3HCDH"/>
    <property type="match status" value="2"/>
</dbReference>
<dbReference type="NCBIfam" id="NF006143">
    <property type="entry name" value="PRK08293.1"/>
    <property type="match status" value="2"/>
</dbReference>
<dbReference type="InterPro" id="IPR013328">
    <property type="entry name" value="6PGD_dom2"/>
</dbReference>
<keyword evidence="1" id="KW-0560">Oxidoreductase</keyword>
<dbReference type="RefSeq" id="WP_089768757.1">
    <property type="nucleotide sequence ID" value="NZ_FNWX01000007.1"/>
</dbReference>
<evidence type="ECO:0000256" key="3">
    <source>
        <dbReference type="ARBA" id="ARBA00049556"/>
    </source>
</evidence>
<dbReference type="Proteomes" id="UP000198555">
    <property type="component" value="Unassembled WGS sequence"/>
</dbReference>
<name>A0A1H6IL09_9FLAO</name>
<dbReference type="GO" id="GO:0003857">
    <property type="term" value="F:(3S)-3-hydroxyacyl-CoA dehydrogenase (NAD+) activity"/>
    <property type="evidence" value="ECO:0007669"/>
    <property type="project" value="UniProtKB-EC"/>
</dbReference>
<dbReference type="InterPro" id="IPR008927">
    <property type="entry name" value="6-PGluconate_DH-like_C_sf"/>
</dbReference>
<reference evidence="8" key="1">
    <citation type="submission" date="2016-10" db="EMBL/GenBank/DDBJ databases">
        <authorList>
            <person name="Varghese N."/>
            <person name="Submissions S."/>
        </authorList>
    </citation>
    <scope>NUCLEOTIDE SEQUENCE [LARGE SCALE GENOMIC DNA]</scope>
    <source>
        <strain evidence="8">DSM 19326</strain>
    </source>
</reference>
<dbReference type="InterPro" id="IPR052242">
    <property type="entry name" value="Mito_3-hydroxyacyl-CoA_DH"/>
</dbReference>
<accession>A0A1H6IL09</accession>
<dbReference type="SUPFAM" id="SSF51735">
    <property type="entry name" value="NAD(P)-binding Rossmann-fold domains"/>
    <property type="match status" value="2"/>
</dbReference>
<dbReference type="Gene3D" id="1.10.1040.10">
    <property type="entry name" value="N-(1-d-carboxylethyl)-l-norvaline Dehydrogenase, domain 2"/>
    <property type="match status" value="2"/>
</dbReference>
<evidence type="ECO:0000259" key="6">
    <source>
        <dbReference type="Pfam" id="PF02737"/>
    </source>
</evidence>
<evidence type="ECO:0000256" key="2">
    <source>
        <dbReference type="ARBA" id="ARBA00023027"/>
    </source>
</evidence>
<evidence type="ECO:0000256" key="4">
    <source>
        <dbReference type="SAM" id="Coils"/>
    </source>
</evidence>
<organism evidence="7 8">
    <name type="scientific">Epilithonimonas hominis</name>
    <dbReference type="NCBI Taxonomy" id="420404"/>
    <lineage>
        <taxon>Bacteria</taxon>
        <taxon>Pseudomonadati</taxon>
        <taxon>Bacteroidota</taxon>
        <taxon>Flavobacteriia</taxon>
        <taxon>Flavobacteriales</taxon>
        <taxon>Weeksellaceae</taxon>
        <taxon>Chryseobacterium group</taxon>
        <taxon>Epilithonimonas</taxon>
    </lineage>
</organism>
<dbReference type="GO" id="GO:0070403">
    <property type="term" value="F:NAD+ binding"/>
    <property type="evidence" value="ECO:0007669"/>
    <property type="project" value="InterPro"/>
</dbReference>
<feature type="domain" description="3-hydroxyacyl-CoA dehydrogenase NAD binding" evidence="6">
    <location>
        <begin position="311"/>
        <end position="489"/>
    </location>
</feature>
<dbReference type="STRING" id="420404.SAMN05421793_10760"/>
<evidence type="ECO:0000259" key="5">
    <source>
        <dbReference type="Pfam" id="PF00725"/>
    </source>
</evidence>
<protein>
    <submittedName>
        <fullName evidence="7">3-hydroxybutyryl-CoA dehydrogenase</fullName>
    </submittedName>
</protein>
<evidence type="ECO:0000313" key="7">
    <source>
        <dbReference type="EMBL" id="SEH49692.1"/>
    </source>
</evidence>
<dbReference type="Gene3D" id="3.40.50.720">
    <property type="entry name" value="NAD(P)-binding Rossmann-like Domain"/>
    <property type="match status" value="2"/>
</dbReference>
<keyword evidence="2" id="KW-0520">NAD</keyword>
<feature type="domain" description="3-hydroxyacyl-CoA dehydrogenase NAD binding" evidence="6">
    <location>
        <begin position="6"/>
        <end position="185"/>
    </location>
</feature>
<dbReference type="PANTHER" id="PTHR43561">
    <property type="match status" value="1"/>
</dbReference>
<comment type="catalytic activity">
    <reaction evidence="3">
        <text>a (3S)-3-hydroxyacyl-CoA + NAD(+) = a 3-oxoacyl-CoA + NADH + H(+)</text>
        <dbReference type="Rhea" id="RHEA:22432"/>
        <dbReference type="ChEBI" id="CHEBI:15378"/>
        <dbReference type="ChEBI" id="CHEBI:57318"/>
        <dbReference type="ChEBI" id="CHEBI:57540"/>
        <dbReference type="ChEBI" id="CHEBI:57945"/>
        <dbReference type="ChEBI" id="CHEBI:90726"/>
        <dbReference type="EC" id="1.1.1.35"/>
    </reaction>
</comment>
<keyword evidence="4" id="KW-0175">Coiled coil</keyword>
<dbReference type="Pfam" id="PF02737">
    <property type="entry name" value="3HCDH_N"/>
    <property type="match status" value="2"/>
</dbReference>
<dbReference type="InterPro" id="IPR006108">
    <property type="entry name" value="3HC_DH_C"/>
</dbReference>
<keyword evidence="8" id="KW-1185">Reference proteome</keyword>
<evidence type="ECO:0000313" key="8">
    <source>
        <dbReference type="Proteomes" id="UP000198555"/>
    </source>
</evidence>
<dbReference type="GO" id="GO:0006635">
    <property type="term" value="P:fatty acid beta-oxidation"/>
    <property type="evidence" value="ECO:0007669"/>
    <property type="project" value="TreeGrafter"/>
</dbReference>
<dbReference type="InterPro" id="IPR006176">
    <property type="entry name" value="3-OHacyl-CoA_DH_NAD-bd"/>
</dbReference>
<dbReference type="SUPFAM" id="SSF48179">
    <property type="entry name" value="6-phosphogluconate dehydrogenase C-terminal domain-like"/>
    <property type="match status" value="2"/>
</dbReference>
<dbReference type="EMBL" id="FNWX01000007">
    <property type="protein sequence ID" value="SEH49692.1"/>
    <property type="molecule type" value="Genomic_DNA"/>
</dbReference>